<dbReference type="Proteomes" id="UP001632037">
    <property type="component" value="Unassembled WGS sequence"/>
</dbReference>
<sequence>MKNLSTLLRGFQDATDILASSARENCVVVRPATAAEFVDEFRVLTEKEYQRLLRVGLRLTPGADVKELFCFRYVPSYDELTVRVLRLVQEPQIRTRRSEGKPQVWKVEQTPMWSKRRTEVDKQILLDKTGSGELGSESTAGGIPLHCAKLVSDFKERKRGRREEESCDDLGDLSAGSKGAIDELHPPKKIRRLNGDRKKRSAVLDSLPESHDNGANTKWSDGGEVEHPQFVTVVKDRNSSNSSSPTADNISEGKSDTSSAVQSDEEEEDSDRLSFTDRSENANLFSMLQKVVAAGMCVDTDDNLGPYTHDQAIFQPTSTAAVLNWTRSVVGSAATRVHTLLNKIRGSTDQG</sequence>
<evidence type="ECO:0000256" key="1">
    <source>
        <dbReference type="SAM" id="MobiDB-lite"/>
    </source>
</evidence>
<accession>A0ABD3G620</accession>
<evidence type="ECO:0000313" key="3">
    <source>
        <dbReference type="Proteomes" id="UP001632037"/>
    </source>
</evidence>
<reference evidence="2 3" key="1">
    <citation type="submission" date="2024-09" db="EMBL/GenBank/DDBJ databases">
        <title>Genome sequencing and assembly of Phytophthora oleae, isolate VK10A, causative agent of rot of olive drupes.</title>
        <authorList>
            <person name="Conti Taguali S."/>
            <person name="Riolo M."/>
            <person name="La Spada F."/>
            <person name="Cacciola S.O."/>
            <person name="Dionisio G."/>
        </authorList>
    </citation>
    <scope>NUCLEOTIDE SEQUENCE [LARGE SCALE GENOMIC DNA]</scope>
    <source>
        <strain evidence="2 3">VK10A</strain>
    </source>
</reference>
<dbReference type="AlphaFoldDB" id="A0ABD3G620"/>
<gene>
    <name evidence="2" type="ORF">V7S43_000555</name>
</gene>
<dbReference type="EMBL" id="JBIMZQ010000001">
    <property type="protein sequence ID" value="KAL3674612.1"/>
    <property type="molecule type" value="Genomic_DNA"/>
</dbReference>
<organism evidence="2 3">
    <name type="scientific">Phytophthora oleae</name>
    <dbReference type="NCBI Taxonomy" id="2107226"/>
    <lineage>
        <taxon>Eukaryota</taxon>
        <taxon>Sar</taxon>
        <taxon>Stramenopiles</taxon>
        <taxon>Oomycota</taxon>
        <taxon>Peronosporomycetes</taxon>
        <taxon>Peronosporales</taxon>
        <taxon>Peronosporaceae</taxon>
        <taxon>Phytophthora</taxon>
    </lineage>
</organism>
<protein>
    <submittedName>
        <fullName evidence="2">Uncharacterized protein</fullName>
    </submittedName>
</protein>
<keyword evidence="3" id="KW-1185">Reference proteome</keyword>
<feature type="compositionally biased region" description="Basic residues" evidence="1">
    <location>
        <begin position="187"/>
        <end position="201"/>
    </location>
</feature>
<proteinExistence type="predicted"/>
<evidence type="ECO:0000313" key="2">
    <source>
        <dbReference type="EMBL" id="KAL3674612.1"/>
    </source>
</evidence>
<feature type="region of interest" description="Disordered" evidence="1">
    <location>
        <begin position="158"/>
        <end position="277"/>
    </location>
</feature>
<feature type="compositionally biased region" description="Polar residues" evidence="1">
    <location>
        <begin position="239"/>
        <end position="249"/>
    </location>
</feature>
<comment type="caution">
    <text evidence="2">The sequence shown here is derived from an EMBL/GenBank/DDBJ whole genome shotgun (WGS) entry which is preliminary data.</text>
</comment>
<name>A0ABD3G620_9STRA</name>